<evidence type="ECO:0000313" key="3">
    <source>
        <dbReference type="Proteomes" id="UP001501126"/>
    </source>
</evidence>
<dbReference type="InterPro" id="IPR046863">
    <property type="entry name" value="MbnP-like_dom"/>
</dbReference>
<organism evidence="2 3">
    <name type="scientific">Wandonia haliotis</name>
    <dbReference type="NCBI Taxonomy" id="574963"/>
    <lineage>
        <taxon>Bacteria</taxon>
        <taxon>Pseudomonadati</taxon>
        <taxon>Bacteroidota</taxon>
        <taxon>Flavobacteriia</taxon>
        <taxon>Flavobacteriales</taxon>
        <taxon>Crocinitomicaceae</taxon>
        <taxon>Wandonia</taxon>
    </lineage>
</organism>
<proteinExistence type="predicted"/>
<gene>
    <name evidence="2" type="ORF">GCM10009118_06690</name>
</gene>
<evidence type="ECO:0000313" key="2">
    <source>
        <dbReference type="EMBL" id="GAA0874261.1"/>
    </source>
</evidence>
<accession>A0ABN1MLV6</accession>
<keyword evidence="3" id="KW-1185">Reference proteome</keyword>
<comment type="caution">
    <text evidence="2">The sequence shown here is derived from an EMBL/GenBank/DDBJ whole genome shotgun (WGS) entry which is preliminary data.</text>
</comment>
<sequence>MKRVKYLYSILIVSLLVGFVSCKKDNPEPTPEPSATTGTVKVKLDHKWGMNWDAFAMNTAYTHPMSAEEITFTKLKYYISNVKLKKTDGTWWSQPESYFLVEVGENTVPELSISGVPVGTYTDIEYTIGVDSTRNVSGSQTGALSTSNGMFWSWNSGYIFIKAEGTSPDSPSGAFEYHIGGFKDENNTNAIRVNTQSFGGELAVTGSNNPMIHFYVNAARFWHGGILLANVNTVHMPGANAITLADNFREAFIVHHIH</sequence>
<dbReference type="Pfam" id="PF20243">
    <property type="entry name" value="MbnP"/>
    <property type="match status" value="1"/>
</dbReference>
<dbReference type="EMBL" id="BAAAFH010000003">
    <property type="protein sequence ID" value="GAA0874261.1"/>
    <property type="molecule type" value="Genomic_DNA"/>
</dbReference>
<feature type="domain" description="Copper-binding protein MbnP-like" evidence="1">
    <location>
        <begin position="37"/>
        <end position="235"/>
    </location>
</feature>
<dbReference type="RefSeq" id="WP_343785137.1">
    <property type="nucleotide sequence ID" value="NZ_BAAAFH010000003.1"/>
</dbReference>
<name>A0ABN1MLV6_9FLAO</name>
<reference evidence="2 3" key="1">
    <citation type="journal article" date="2019" name="Int. J. Syst. Evol. Microbiol.">
        <title>The Global Catalogue of Microorganisms (GCM) 10K type strain sequencing project: providing services to taxonomists for standard genome sequencing and annotation.</title>
        <authorList>
            <consortium name="The Broad Institute Genomics Platform"/>
            <consortium name="The Broad Institute Genome Sequencing Center for Infectious Disease"/>
            <person name="Wu L."/>
            <person name="Ma J."/>
        </authorList>
    </citation>
    <scope>NUCLEOTIDE SEQUENCE [LARGE SCALE GENOMIC DNA]</scope>
    <source>
        <strain evidence="2 3">JCM 16083</strain>
    </source>
</reference>
<evidence type="ECO:0000259" key="1">
    <source>
        <dbReference type="Pfam" id="PF20243"/>
    </source>
</evidence>
<dbReference type="Proteomes" id="UP001501126">
    <property type="component" value="Unassembled WGS sequence"/>
</dbReference>
<dbReference type="PROSITE" id="PS51257">
    <property type="entry name" value="PROKAR_LIPOPROTEIN"/>
    <property type="match status" value="1"/>
</dbReference>
<protein>
    <recommendedName>
        <fullName evidence="1">Copper-binding protein MbnP-like domain-containing protein</fullName>
    </recommendedName>
</protein>